<dbReference type="EMBL" id="MU274911">
    <property type="protein sequence ID" value="KAI0089287.1"/>
    <property type="molecule type" value="Genomic_DNA"/>
</dbReference>
<protein>
    <submittedName>
        <fullName evidence="1">Alpha/beta-hydrolase</fullName>
    </submittedName>
</protein>
<name>A0ACB8U4I1_9APHY</name>
<sequence length="628" mass="69798">MSWSQRLLASLGTVFLLSSYVASAPTDLPSAASLYVPHLPDLHGNDENPLHIYAGYLPSDPNALTAPENAVTAHLYFVLVKARRTADRERLIFWFNGGPGCSSFDGLMMEVGPWRTDHMGGYERVEGGWEEYTTMVYIDQPAGTGFSYTASNKYLHELSEASEQLVQFLRNFYKVFPEYASMDTYLAGESYGGQYIPYFADAILDSNLDLPLKGIAIGNGWIDSFAQYPAYLEYAVKHGILSESEDGYKQAKSVSDECMKRLADYKDINPVHDNFCETVMQAVLSPKSKVVNGTMKCLNMYDVRLYDDSPACGMNWPPDLSDMYTYLHRKDVVGALHAMDSPSEWKECRGKIHRNFSTKNSNSSVTLLPKLLERIPIMLFVGDQDMICNYVGVENLIANLRWNGETGLGTVQTQSWSVGGSPAGTWVSSRNLTYVKIFNASHMAGFDVPHLTHDMILRFMGVNFSAIASPEGSALLPSALGNEAKPLPGKFDAQPESPPPSSGKPPQQEKAMWEAYYNAGSAALVLVLIAVFIGAFFWWRRYRAKRAGLLQSPHAGSAGLEESIPLTHQGDSSYRDTDRGDSETLYDSREELEKSRKGKERAAEISPAVQETIFRVDDDSDDEEHHGR</sequence>
<accession>A0ACB8U4I1</accession>
<reference evidence="1" key="1">
    <citation type="journal article" date="2021" name="Environ. Microbiol.">
        <title>Gene family expansions and transcriptome signatures uncover fungal adaptations to wood decay.</title>
        <authorList>
            <person name="Hage H."/>
            <person name="Miyauchi S."/>
            <person name="Viragh M."/>
            <person name="Drula E."/>
            <person name="Min B."/>
            <person name="Chaduli D."/>
            <person name="Navarro D."/>
            <person name="Favel A."/>
            <person name="Norest M."/>
            <person name="Lesage-Meessen L."/>
            <person name="Balint B."/>
            <person name="Merenyi Z."/>
            <person name="de Eugenio L."/>
            <person name="Morin E."/>
            <person name="Martinez A.T."/>
            <person name="Baldrian P."/>
            <person name="Stursova M."/>
            <person name="Martinez M.J."/>
            <person name="Novotny C."/>
            <person name="Magnuson J.K."/>
            <person name="Spatafora J.W."/>
            <person name="Maurice S."/>
            <person name="Pangilinan J."/>
            <person name="Andreopoulos W."/>
            <person name="LaButti K."/>
            <person name="Hundley H."/>
            <person name="Na H."/>
            <person name="Kuo A."/>
            <person name="Barry K."/>
            <person name="Lipzen A."/>
            <person name="Henrissat B."/>
            <person name="Riley R."/>
            <person name="Ahrendt S."/>
            <person name="Nagy L.G."/>
            <person name="Grigoriev I.V."/>
            <person name="Martin F."/>
            <person name="Rosso M.N."/>
        </authorList>
    </citation>
    <scope>NUCLEOTIDE SEQUENCE</scope>
    <source>
        <strain evidence="1">CBS 384.51</strain>
    </source>
</reference>
<organism evidence="1 2">
    <name type="scientific">Irpex rosettiformis</name>
    <dbReference type="NCBI Taxonomy" id="378272"/>
    <lineage>
        <taxon>Eukaryota</taxon>
        <taxon>Fungi</taxon>
        <taxon>Dikarya</taxon>
        <taxon>Basidiomycota</taxon>
        <taxon>Agaricomycotina</taxon>
        <taxon>Agaricomycetes</taxon>
        <taxon>Polyporales</taxon>
        <taxon>Irpicaceae</taxon>
        <taxon>Irpex</taxon>
    </lineage>
</organism>
<comment type="caution">
    <text evidence="1">The sequence shown here is derived from an EMBL/GenBank/DDBJ whole genome shotgun (WGS) entry which is preliminary data.</text>
</comment>
<proteinExistence type="predicted"/>
<gene>
    <name evidence="1" type="ORF">BDY19DRAFT_945051</name>
</gene>
<evidence type="ECO:0000313" key="1">
    <source>
        <dbReference type="EMBL" id="KAI0089287.1"/>
    </source>
</evidence>
<dbReference type="Proteomes" id="UP001055072">
    <property type="component" value="Unassembled WGS sequence"/>
</dbReference>
<evidence type="ECO:0000313" key="2">
    <source>
        <dbReference type="Proteomes" id="UP001055072"/>
    </source>
</evidence>
<keyword evidence="2" id="KW-1185">Reference proteome</keyword>